<dbReference type="PANTHER" id="PTHR30098">
    <property type="entry name" value="LEUCYL/PHENYLALANYL-TRNA--PROTEIN TRANSFERASE"/>
    <property type="match status" value="1"/>
</dbReference>
<dbReference type="GO" id="GO:0008914">
    <property type="term" value="F:leucyl-tRNA--protein transferase activity"/>
    <property type="evidence" value="ECO:0007669"/>
    <property type="project" value="UniProtKB-EC"/>
</dbReference>
<comment type="catalytic activity">
    <reaction evidence="4">
        <text>N-terminal L-arginyl-[protein] + L-leucyl-tRNA(Leu) = N-terminal L-leucyl-L-arginyl-[protein] + tRNA(Leu) + H(+)</text>
        <dbReference type="Rhea" id="RHEA:50416"/>
        <dbReference type="Rhea" id="RHEA-COMP:9613"/>
        <dbReference type="Rhea" id="RHEA-COMP:9622"/>
        <dbReference type="Rhea" id="RHEA-COMP:12672"/>
        <dbReference type="Rhea" id="RHEA-COMP:12673"/>
        <dbReference type="ChEBI" id="CHEBI:15378"/>
        <dbReference type="ChEBI" id="CHEBI:64719"/>
        <dbReference type="ChEBI" id="CHEBI:78442"/>
        <dbReference type="ChEBI" id="CHEBI:78494"/>
        <dbReference type="ChEBI" id="CHEBI:133044"/>
        <dbReference type="EC" id="2.3.2.6"/>
    </reaction>
</comment>
<sequence>MLPWLPPAPVRFPHASEALSDPDGLLCAGGDLSPEWLLAAYPRGIFPWFSPGDPILWWSPDPRMVLRPEEVRVRRSLAKRLRNGGFHFSIDRDFTGVIDACASISREGQAGTWILPEMQQAYIALHAMGHAHSVEVWQGDSLVGGLYGVACGRVFFGESMFSRTTDASKMALVVLCRELEARGFPLIDCQMHTPHLESLGACSIARSEFISYLDQYATGEGHEGKWSLTTEPLKHGNQDL</sequence>
<keyword evidence="2 4" id="KW-0808">Transferase</keyword>
<dbReference type="RefSeq" id="WP_077375328.1">
    <property type="nucleotide sequence ID" value="NZ_CP017114.1"/>
</dbReference>
<organism evidence="5 6">
    <name type="scientific">Cobetia marina</name>
    <name type="common">Deleya marina</name>
    <dbReference type="NCBI Taxonomy" id="28258"/>
    <lineage>
        <taxon>Bacteria</taxon>
        <taxon>Pseudomonadati</taxon>
        <taxon>Pseudomonadota</taxon>
        <taxon>Gammaproteobacteria</taxon>
        <taxon>Oceanospirillales</taxon>
        <taxon>Halomonadaceae</taxon>
        <taxon>Cobetia</taxon>
    </lineage>
</organism>
<protein>
    <recommendedName>
        <fullName evidence="4">Leucyl/phenylalanyl-tRNA--protein transferase</fullName>
        <ecNumber evidence="4">2.3.2.6</ecNumber>
    </recommendedName>
    <alternativeName>
        <fullName evidence="4">L/F-transferase</fullName>
    </alternativeName>
    <alternativeName>
        <fullName evidence="4">Leucyltransferase</fullName>
    </alternativeName>
    <alternativeName>
        <fullName evidence="4">Phenyalanyltransferase</fullName>
    </alternativeName>
</protein>
<gene>
    <name evidence="4 5" type="primary">aat</name>
    <name evidence="5" type="ORF">V6243_14335</name>
</gene>
<comment type="catalytic activity">
    <reaction evidence="4">
        <text>N-terminal L-lysyl-[protein] + L-leucyl-tRNA(Leu) = N-terminal L-leucyl-L-lysyl-[protein] + tRNA(Leu) + H(+)</text>
        <dbReference type="Rhea" id="RHEA:12340"/>
        <dbReference type="Rhea" id="RHEA-COMP:9613"/>
        <dbReference type="Rhea" id="RHEA-COMP:9622"/>
        <dbReference type="Rhea" id="RHEA-COMP:12670"/>
        <dbReference type="Rhea" id="RHEA-COMP:12671"/>
        <dbReference type="ChEBI" id="CHEBI:15378"/>
        <dbReference type="ChEBI" id="CHEBI:65249"/>
        <dbReference type="ChEBI" id="CHEBI:78442"/>
        <dbReference type="ChEBI" id="CHEBI:78494"/>
        <dbReference type="ChEBI" id="CHEBI:133043"/>
        <dbReference type="EC" id="2.3.2.6"/>
    </reaction>
</comment>
<dbReference type="GeneID" id="43176904"/>
<comment type="caution">
    <text evidence="5">The sequence shown here is derived from an EMBL/GenBank/DDBJ whole genome shotgun (WGS) entry which is preliminary data.</text>
</comment>
<dbReference type="InterPro" id="IPR016181">
    <property type="entry name" value="Acyl_CoA_acyltransferase"/>
</dbReference>
<dbReference type="Gene3D" id="3.40.630.70">
    <property type="entry name" value="Leucyl/phenylalanyl-tRNA-protein transferase, C-terminal domain"/>
    <property type="match status" value="1"/>
</dbReference>
<comment type="function">
    <text evidence="4">Functions in the N-end rule pathway of protein degradation where it conjugates Leu, Phe and, less efficiently, Met from aminoacyl-tRNAs to the N-termini of proteins containing an N-terminal arginine or lysine.</text>
</comment>
<proteinExistence type="inferred from homology"/>
<dbReference type="NCBIfam" id="TIGR00667">
    <property type="entry name" value="aat"/>
    <property type="match status" value="1"/>
</dbReference>
<evidence type="ECO:0000256" key="2">
    <source>
        <dbReference type="ARBA" id="ARBA00022679"/>
    </source>
</evidence>
<comment type="catalytic activity">
    <reaction evidence="4">
        <text>L-phenylalanyl-tRNA(Phe) + an N-terminal L-alpha-aminoacyl-[protein] = an N-terminal L-phenylalanyl-L-alpha-aminoacyl-[protein] + tRNA(Phe)</text>
        <dbReference type="Rhea" id="RHEA:43632"/>
        <dbReference type="Rhea" id="RHEA-COMP:9668"/>
        <dbReference type="Rhea" id="RHEA-COMP:9699"/>
        <dbReference type="Rhea" id="RHEA-COMP:10636"/>
        <dbReference type="Rhea" id="RHEA-COMP:10637"/>
        <dbReference type="ChEBI" id="CHEBI:78442"/>
        <dbReference type="ChEBI" id="CHEBI:78531"/>
        <dbReference type="ChEBI" id="CHEBI:78597"/>
        <dbReference type="ChEBI" id="CHEBI:83561"/>
        <dbReference type="EC" id="2.3.2.6"/>
    </reaction>
</comment>
<reference evidence="5 6" key="1">
    <citation type="submission" date="2024-02" db="EMBL/GenBank/DDBJ databases">
        <title>Bacteria isolated from the canopy kelp, Nereocystis luetkeana.</title>
        <authorList>
            <person name="Pfister C.A."/>
            <person name="Younker I.T."/>
            <person name="Light S.H."/>
        </authorList>
    </citation>
    <scope>NUCLEOTIDE SEQUENCE [LARGE SCALE GENOMIC DNA]</scope>
    <source>
        <strain evidence="5 6">TI.5.07</strain>
    </source>
</reference>
<accession>A0ABU9GIQ2</accession>
<keyword evidence="6" id="KW-1185">Reference proteome</keyword>
<keyword evidence="1 4" id="KW-0963">Cytoplasm</keyword>
<comment type="similarity">
    <text evidence="4">Belongs to the L/F-transferase family.</text>
</comment>
<dbReference type="InterPro" id="IPR004616">
    <property type="entry name" value="Leu/Phe-tRNA_Trfase"/>
</dbReference>
<dbReference type="Pfam" id="PF03588">
    <property type="entry name" value="Leu_Phe_trans"/>
    <property type="match status" value="1"/>
</dbReference>
<dbReference type="HAMAP" id="MF_00688">
    <property type="entry name" value="Leu_Phe_trans"/>
    <property type="match status" value="1"/>
</dbReference>
<dbReference type="EC" id="2.3.2.6" evidence="4"/>
<dbReference type="InterPro" id="IPR042221">
    <property type="entry name" value="Leu/Phe-tRNA_Trfase_N"/>
</dbReference>
<dbReference type="EMBL" id="JBAKAP010000017">
    <property type="protein sequence ID" value="MEL0618004.1"/>
    <property type="molecule type" value="Genomic_DNA"/>
</dbReference>
<evidence type="ECO:0000313" key="6">
    <source>
        <dbReference type="Proteomes" id="UP001378242"/>
    </source>
</evidence>
<keyword evidence="3 4" id="KW-0012">Acyltransferase</keyword>
<evidence type="ECO:0000256" key="3">
    <source>
        <dbReference type="ARBA" id="ARBA00023315"/>
    </source>
</evidence>
<name>A0ABU9GIQ2_COBMA</name>
<evidence type="ECO:0000256" key="4">
    <source>
        <dbReference type="HAMAP-Rule" id="MF_00688"/>
    </source>
</evidence>
<evidence type="ECO:0000256" key="1">
    <source>
        <dbReference type="ARBA" id="ARBA00022490"/>
    </source>
</evidence>
<comment type="subcellular location">
    <subcellularLocation>
        <location evidence="4">Cytoplasm</location>
    </subcellularLocation>
</comment>
<dbReference type="InterPro" id="IPR042203">
    <property type="entry name" value="Leu/Phe-tRNA_Trfase_C"/>
</dbReference>
<dbReference type="Proteomes" id="UP001378242">
    <property type="component" value="Unassembled WGS sequence"/>
</dbReference>
<evidence type="ECO:0000313" key="5">
    <source>
        <dbReference type="EMBL" id="MEL0618004.1"/>
    </source>
</evidence>
<dbReference type="PANTHER" id="PTHR30098:SF2">
    <property type="entry name" value="LEUCYL_PHENYLALANYL-TRNA--PROTEIN TRANSFERASE"/>
    <property type="match status" value="1"/>
</dbReference>
<dbReference type="SUPFAM" id="SSF55729">
    <property type="entry name" value="Acyl-CoA N-acyltransferases (Nat)"/>
    <property type="match status" value="1"/>
</dbReference>
<dbReference type="Gene3D" id="3.30.70.3550">
    <property type="entry name" value="Leucyl/phenylalanyl-tRNA-protein transferase, N-terminal domain"/>
    <property type="match status" value="1"/>
</dbReference>